<dbReference type="Pfam" id="PF04402">
    <property type="entry name" value="SIMPL"/>
    <property type="match status" value="1"/>
</dbReference>
<dbReference type="OrthoDB" id="9813144at2"/>
<dbReference type="AlphaFoldDB" id="A0A2T6B0X6"/>
<organism evidence="2 3">
    <name type="scientific">Allosediminivita pacifica</name>
    <dbReference type="NCBI Taxonomy" id="1267769"/>
    <lineage>
        <taxon>Bacteria</taxon>
        <taxon>Pseudomonadati</taxon>
        <taxon>Pseudomonadota</taxon>
        <taxon>Alphaproteobacteria</taxon>
        <taxon>Rhodobacterales</taxon>
        <taxon>Paracoccaceae</taxon>
        <taxon>Allosediminivita</taxon>
    </lineage>
</organism>
<keyword evidence="3" id="KW-1185">Reference proteome</keyword>
<proteinExistence type="predicted"/>
<accession>A0A2T6B0X6</accession>
<protein>
    <recommendedName>
        <fullName evidence="4">26 kDa periplasmic immunogenic protein</fullName>
    </recommendedName>
</protein>
<gene>
    <name evidence="2" type="ORF">C8N44_10695</name>
</gene>
<dbReference type="InterPro" id="IPR052022">
    <property type="entry name" value="26kDa_periplasmic_antigen"/>
</dbReference>
<dbReference type="GO" id="GO:0006974">
    <property type="term" value="P:DNA damage response"/>
    <property type="evidence" value="ECO:0007669"/>
    <property type="project" value="TreeGrafter"/>
</dbReference>
<name>A0A2T6B0X6_9RHOB</name>
<dbReference type="PANTHER" id="PTHR34387">
    <property type="entry name" value="SLR1258 PROTEIN"/>
    <property type="match status" value="1"/>
</dbReference>
<sequence>MRLLPMILVAATIGLAGPVAAQGEPPARTITVTGEGQAVAAPDMATITIGVTERNAGAELAADAVNARIGEVIELLGTLGIEQRDRQTTGLTLRPVYADRAGTYDEREVIAFEASNMLRARVRDLDALGEVLGQVVSGGANRLEGLSFGFAEPGPLEDAARRDAVQDAVERAELYAEAAGVTLGPVMSISESGGGGGPVPMMRMADAMESMPVEAGESSVSAAVTVVFGIE</sequence>
<reference evidence="2 3" key="1">
    <citation type="submission" date="2018-04" db="EMBL/GenBank/DDBJ databases">
        <title>Genomic Encyclopedia of Archaeal and Bacterial Type Strains, Phase II (KMG-II): from individual species to whole genera.</title>
        <authorList>
            <person name="Goeker M."/>
        </authorList>
    </citation>
    <scope>NUCLEOTIDE SEQUENCE [LARGE SCALE GENOMIC DNA]</scope>
    <source>
        <strain evidence="2 3">DSM 29329</strain>
    </source>
</reference>
<feature type="chain" id="PRO_5015595104" description="26 kDa periplasmic immunogenic protein" evidence="1">
    <location>
        <begin position="22"/>
        <end position="231"/>
    </location>
</feature>
<dbReference type="Gene3D" id="3.30.110.170">
    <property type="entry name" value="Protein of unknown function (DUF541), domain 1"/>
    <property type="match status" value="1"/>
</dbReference>
<evidence type="ECO:0008006" key="4">
    <source>
        <dbReference type="Google" id="ProtNLM"/>
    </source>
</evidence>
<dbReference type="Proteomes" id="UP000244069">
    <property type="component" value="Unassembled WGS sequence"/>
</dbReference>
<keyword evidence="1" id="KW-0732">Signal</keyword>
<dbReference type="InterPro" id="IPR007497">
    <property type="entry name" value="SIMPL/DUF541"/>
</dbReference>
<comment type="caution">
    <text evidence="2">The sequence shown here is derived from an EMBL/GenBank/DDBJ whole genome shotgun (WGS) entry which is preliminary data.</text>
</comment>
<dbReference type="RefSeq" id="WP_158274012.1">
    <property type="nucleotide sequence ID" value="NZ_BMEZ01000006.1"/>
</dbReference>
<dbReference type="EMBL" id="QBKN01000006">
    <property type="protein sequence ID" value="PTX49717.1"/>
    <property type="molecule type" value="Genomic_DNA"/>
</dbReference>
<evidence type="ECO:0000313" key="3">
    <source>
        <dbReference type="Proteomes" id="UP000244069"/>
    </source>
</evidence>
<feature type="signal peptide" evidence="1">
    <location>
        <begin position="1"/>
        <end position="21"/>
    </location>
</feature>
<evidence type="ECO:0000256" key="1">
    <source>
        <dbReference type="SAM" id="SignalP"/>
    </source>
</evidence>
<evidence type="ECO:0000313" key="2">
    <source>
        <dbReference type="EMBL" id="PTX49717.1"/>
    </source>
</evidence>
<dbReference type="Gene3D" id="3.30.70.2970">
    <property type="entry name" value="Protein of unknown function (DUF541), domain 2"/>
    <property type="match status" value="1"/>
</dbReference>
<dbReference type="PANTHER" id="PTHR34387:SF1">
    <property type="entry name" value="PERIPLASMIC IMMUNOGENIC PROTEIN"/>
    <property type="match status" value="1"/>
</dbReference>